<proteinExistence type="predicted"/>
<gene>
    <name evidence="2" type="ORF">AB205_0146860</name>
</gene>
<evidence type="ECO:0000256" key="1">
    <source>
        <dbReference type="SAM" id="MobiDB-lite"/>
    </source>
</evidence>
<feature type="compositionally biased region" description="Pro residues" evidence="1">
    <location>
        <begin position="276"/>
        <end position="291"/>
    </location>
</feature>
<dbReference type="Proteomes" id="UP000228934">
    <property type="component" value="Unassembled WGS sequence"/>
</dbReference>
<evidence type="ECO:0000313" key="2">
    <source>
        <dbReference type="EMBL" id="PIO26851.1"/>
    </source>
</evidence>
<protein>
    <submittedName>
        <fullName evidence="2">Uncharacterized protein</fullName>
    </submittedName>
</protein>
<keyword evidence="3" id="KW-1185">Reference proteome</keyword>
<dbReference type="OrthoDB" id="10061326at2759"/>
<dbReference type="EMBL" id="KV940561">
    <property type="protein sequence ID" value="PIO26851.1"/>
    <property type="molecule type" value="Genomic_DNA"/>
</dbReference>
<name>A0A2G9RHZ2_AQUCT</name>
<dbReference type="AlphaFoldDB" id="A0A2G9RHZ2"/>
<sequence length="310" mass="34436">MLRVSAHRRVHAMRVLGVGVITLTQVQSMNRVGRSSWTKNRLLQHDQFSHMPLLHETQENNPDDFRDFLWMTDPAFHCLLALLSPYITKQDTCMWQTITPEQRLVATLRYLATGRSLQDLKFSTGISPQALGIIIPETCSAIIQVLQKDYIREDLSQDEALECGTQEEAGVSVSQEVVGPSRSLTQSQVPPLRLPTKRARKGSNVKEAAPGLIKEANVALKSPPNTKEAYGCYVAARLQQMEEGQCLRCEKIIFEAIHKELSGQISDNMHLVALAHPPPPPLATSPPPEPQPSRKAAGNRAGKAARKTRK</sequence>
<evidence type="ECO:0000313" key="3">
    <source>
        <dbReference type="Proteomes" id="UP000228934"/>
    </source>
</evidence>
<feature type="region of interest" description="Disordered" evidence="1">
    <location>
        <begin position="274"/>
        <end position="310"/>
    </location>
</feature>
<organism evidence="2 3">
    <name type="scientific">Aquarana catesbeiana</name>
    <name type="common">American bullfrog</name>
    <name type="synonym">Rana catesbeiana</name>
    <dbReference type="NCBI Taxonomy" id="8400"/>
    <lineage>
        <taxon>Eukaryota</taxon>
        <taxon>Metazoa</taxon>
        <taxon>Chordata</taxon>
        <taxon>Craniata</taxon>
        <taxon>Vertebrata</taxon>
        <taxon>Euteleostomi</taxon>
        <taxon>Amphibia</taxon>
        <taxon>Batrachia</taxon>
        <taxon>Anura</taxon>
        <taxon>Neobatrachia</taxon>
        <taxon>Ranoidea</taxon>
        <taxon>Ranidae</taxon>
        <taxon>Aquarana</taxon>
    </lineage>
</organism>
<accession>A0A2G9RHZ2</accession>
<reference evidence="3" key="1">
    <citation type="journal article" date="2017" name="Nat. Commun.">
        <title>The North American bullfrog draft genome provides insight into hormonal regulation of long noncoding RNA.</title>
        <authorList>
            <person name="Hammond S.A."/>
            <person name="Warren R.L."/>
            <person name="Vandervalk B.P."/>
            <person name="Kucuk E."/>
            <person name="Khan H."/>
            <person name="Gibb E.A."/>
            <person name="Pandoh P."/>
            <person name="Kirk H."/>
            <person name="Zhao Y."/>
            <person name="Jones M."/>
            <person name="Mungall A.J."/>
            <person name="Coope R."/>
            <person name="Pleasance S."/>
            <person name="Moore R.A."/>
            <person name="Holt R.A."/>
            <person name="Round J.M."/>
            <person name="Ohora S."/>
            <person name="Walle B.V."/>
            <person name="Veldhoen N."/>
            <person name="Helbing C.C."/>
            <person name="Birol I."/>
        </authorList>
    </citation>
    <scope>NUCLEOTIDE SEQUENCE [LARGE SCALE GENOMIC DNA]</scope>
</reference>